<proteinExistence type="predicted"/>
<sequence>MFFLAALAIAPLVWVSHYIGPQGSPGRQTQEAHALAEAMMVQQQAVLTAVRASEIGAGAVSTANIQTLMPAPWSPPYPSDVQTVVGTTAAASTVVVTWYKGARVSTGALITAMADVAGYIGLDQGYLTYPPTVGTLSADGNTFNSTGQSALTFSASLQTGGMRAAFAEIK</sequence>
<evidence type="ECO:0000313" key="1">
    <source>
        <dbReference type="EMBL" id="PKU21391.1"/>
    </source>
</evidence>
<accession>A0A2N3PLW8</accession>
<organism evidence="1 2">
    <name type="scientific">Telmatospirillum siberiense</name>
    <dbReference type="NCBI Taxonomy" id="382514"/>
    <lineage>
        <taxon>Bacteria</taxon>
        <taxon>Pseudomonadati</taxon>
        <taxon>Pseudomonadota</taxon>
        <taxon>Alphaproteobacteria</taxon>
        <taxon>Rhodospirillales</taxon>
        <taxon>Rhodospirillaceae</taxon>
        <taxon>Telmatospirillum</taxon>
    </lineage>
</organism>
<dbReference type="EMBL" id="PIUM01000063">
    <property type="protein sequence ID" value="PKU21391.1"/>
    <property type="molecule type" value="Genomic_DNA"/>
</dbReference>
<evidence type="ECO:0000313" key="2">
    <source>
        <dbReference type="Proteomes" id="UP000233293"/>
    </source>
</evidence>
<gene>
    <name evidence="1" type="ORF">CWS72_26970</name>
</gene>
<dbReference type="AlphaFoldDB" id="A0A2N3PLW8"/>
<name>A0A2N3PLW8_9PROT</name>
<reference evidence="2" key="1">
    <citation type="submission" date="2017-12" db="EMBL/GenBank/DDBJ databases">
        <title>Draft genome sequence of Telmatospirillum siberiense 26-4b1T, an acidotolerant peatland alphaproteobacterium potentially involved in sulfur cycling.</title>
        <authorList>
            <person name="Hausmann B."/>
            <person name="Pjevac P."/>
            <person name="Schreck K."/>
            <person name="Herbold C.W."/>
            <person name="Daims H."/>
            <person name="Wagner M."/>
            <person name="Pester M."/>
            <person name="Loy A."/>
        </authorList>
    </citation>
    <scope>NUCLEOTIDE SEQUENCE [LARGE SCALE GENOMIC DNA]</scope>
    <source>
        <strain evidence="2">26-4b1</strain>
    </source>
</reference>
<dbReference type="Proteomes" id="UP000233293">
    <property type="component" value="Unassembled WGS sequence"/>
</dbReference>
<keyword evidence="2" id="KW-1185">Reference proteome</keyword>
<protein>
    <submittedName>
        <fullName evidence="1">Uncharacterized protein</fullName>
    </submittedName>
</protein>
<comment type="caution">
    <text evidence="1">The sequence shown here is derived from an EMBL/GenBank/DDBJ whole genome shotgun (WGS) entry which is preliminary data.</text>
</comment>